<proteinExistence type="predicted"/>
<reference evidence="1" key="1">
    <citation type="journal article" date="2020" name="Nature">
        <title>Giant virus diversity and host interactions through global metagenomics.</title>
        <authorList>
            <person name="Schulz F."/>
            <person name="Roux S."/>
            <person name="Paez-Espino D."/>
            <person name="Jungbluth S."/>
            <person name="Walsh D.A."/>
            <person name="Denef V.J."/>
            <person name="McMahon K.D."/>
            <person name="Konstantinidis K.T."/>
            <person name="Eloe-Fadrosh E.A."/>
            <person name="Kyrpides N.C."/>
            <person name="Woyke T."/>
        </authorList>
    </citation>
    <scope>NUCLEOTIDE SEQUENCE</scope>
    <source>
        <strain evidence="1">GVMAG-M-3300020182-84</strain>
    </source>
</reference>
<dbReference type="EMBL" id="MN739312">
    <property type="protein sequence ID" value="QHS98149.1"/>
    <property type="molecule type" value="Genomic_DNA"/>
</dbReference>
<name>A0A6C0C305_9ZZZZ</name>
<evidence type="ECO:0000313" key="1">
    <source>
        <dbReference type="EMBL" id="QHS98149.1"/>
    </source>
</evidence>
<dbReference type="AlphaFoldDB" id="A0A6C0C305"/>
<accession>A0A6C0C305</accession>
<protein>
    <submittedName>
        <fullName evidence="1">Uncharacterized protein</fullName>
    </submittedName>
</protein>
<organism evidence="1">
    <name type="scientific">viral metagenome</name>
    <dbReference type="NCBI Taxonomy" id="1070528"/>
    <lineage>
        <taxon>unclassified sequences</taxon>
        <taxon>metagenomes</taxon>
        <taxon>organismal metagenomes</taxon>
    </lineage>
</organism>
<sequence>MKQINIILDHVYKRNKISNNQHITNLRPYFFTNAKKNHFNNCINVKSIIKLHKKNIKNVLEETCVYNFKDTVVEKHTPENKHTPTPIQKNTRTTTYDDYRLHKHCKDTLYWNMYILNYGYLEYVNIHHRYGNVMLDDKINISNFIKSNVSLMKMCNYKMSKAYINEMASSLVCENSTNINTLYAYVVYYKCNIIVLHHTGKFFISFTNENNSKTHIVKYTDKKTYTIVEENCKNVDAFTNNKIKFVNYNKPLNGMSSYKMDILRNYGQIMDVDINKKKEDLYNSVYSKLLW</sequence>